<feature type="transmembrane region" description="Helical" evidence="10">
    <location>
        <begin position="317"/>
        <end position="338"/>
    </location>
</feature>
<dbReference type="FunFam" id="1.20.1250.20:FF:000028">
    <property type="entry name" value="Sugar phosphate exchanger 3 isoform 1"/>
    <property type="match status" value="1"/>
</dbReference>
<dbReference type="Gene3D" id="1.20.1250.20">
    <property type="entry name" value="MFS general substrate transporter like domains"/>
    <property type="match status" value="2"/>
</dbReference>
<evidence type="ECO:0000256" key="10">
    <source>
        <dbReference type="SAM" id="Phobius"/>
    </source>
</evidence>
<feature type="transmembrane region" description="Helical" evidence="10">
    <location>
        <begin position="448"/>
        <end position="470"/>
    </location>
</feature>
<dbReference type="InterPro" id="IPR036259">
    <property type="entry name" value="MFS_trans_sf"/>
</dbReference>
<dbReference type="OrthoDB" id="3639251at2759"/>
<dbReference type="VEuPathDB" id="VectorBase:PHUM597340"/>
<dbReference type="OMA" id="GTLMWGY"/>
<feature type="transmembrane region" description="Helical" evidence="10">
    <location>
        <begin position="382"/>
        <end position="402"/>
    </location>
</feature>
<gene>
    <name evidence="13" type="primary">8236830</name>
    <name evidence="12" type="ORF">Phum_PHUM597340</name>
</gene>
<evidence type="ECO:0000313" key="13">
    <source>
        <dbReference type="EnsemblMetazoa" id="PHUM597340-PA"/>
    </source>
</evidence>
<keyword evidence="4" id="KW-0762">Sugar transport</keyword>
<dbReference type="HOGENOM" id="CLU_001265_31_6_1"/>
<dbReference type="PANTHER" id="PTHR43184">
    <property type="entry name" value="MAJOR FACILITATOR SUPERFAMILY TRANSPORTER 16, ISOFORM B"/>
    <property type="match status" value="1"/>
</dbReference>
<dbReference type="InterPro" id="IPR000849">
    <property type="entry name" value="Sugar_P_transporter"/>
</dbReference>
<dbReference type="CTD" id="8236830"/>
<evidence type="ECO:0000313" key="14">
    <source>
        <dbReference type="Proteomes" id="UP000009046"/>
    </source>
</evidence>
<dbReference type="KEGG" id="phu:Phum_PHUM597340"/>
<feature type="transmembrane region" description="Helical" evidence="10">
    <location>
        <begin position="97"/>
        <end position="120"/>
    </location>
</feature>
<dbReference type="PROSITE" id="PS50850">
    <property type="entry name" value="MFS"/>
    <property type="match status" value="1"/>
</dbReference>
<dbReference type="RefSeq" id="XP_002432695.1">
    <property type="nucleotide sequence ID" value="XM_002432650.1"/>
</dbReference>
<evidence type="ECO:0000256" key="4">
    <source>
        <dbReference type="ARBA" id="ARBA00022597"/>
    </source>
</evidence>
<evidence type="ECO:0000256" key="5">
    <source>
        <dbReference type="ARBA" id="ARBA00022692"/>
    </source>
</evidence>
<dbReference type="FunCoup" id="E0W2V1">
    <property type="interactions" value="217"/>
</dbReference>
<feature type="transmembrane region" description="Helical" evidence="10">
    <location>
        <begin position="29"/>
        <end position="47"/>
    </location>
</feature>
<dbReference type="Proteomes" id="UP000009046">
    <property type="component" value="Unassembled WGS sequence"/>
</dbReference>
<feature type="transmembrane region" description="Helical" evidence="10">
    <location>
        <begin position="127"/>
        <end position="149"/>
    </location>
</feature>
<dbReference type="GO" id="GO:0022857">
    <property type="term" value="F:transmembrane transporter activity"/>
    <property type="evidence" value="ECO:0007669"/>
    <property type="project" value="InterPro"/>
</dbReference>
<keyword evidence="6 10" id="KW-1133">Transmembrane helix</keyword>
<reference evidence="12" key="2">
    <citation type="submission" date="2007-04" db="EMBL/GenBank/DDBJ databases">
        <title>The genome of the human body louse.</title>
        <authorList>
            <consortium name="The Human Body Louse Genome Consortium"/>
            <person name="Kirkness E."/>
            <person name="Walenz B."/>
            <person name="Hass B."/>
            <person name="Bruggner R."/>
            <person name="Strausberg R."/>
        </authorList>
    </citation>
    <scope>NUCLEOTIDE SEQUENCE</scope>
    <source>
        <strain evidence="12">USDA</strain>
    </source>
</reference>
<dbReference type="PIRSF" id="PIRSF002808">
    <property type="entry name" value="Hexose_phosphate_transp"/>
    <property type="match status" value="1"/>
</dbReference>
<feature type="transmembrane region" description="Helical" evidence="10">
    <location>
        <begin position="220"/>
        <end position="242"/>
    </location>
</feature>
<evidence type="ECO:0000256" key="8">
    <source>
        <dbReference type="ARBA" id="ARBA00041091"/>
    </source>
</evidence>
<dbReference type="EnsemblMetazoa" id="PHUM597340-RA">
    <property type="protein sequence ID" value="PHUM597340-PA"/>
    <property type="gene ID" value="PHUM597340"/>
</dbReference>
<keyword evidence="5 10" id="KW-0812">Transmembrane</keyword>
<evidence type="ECO:0000256" key="7">
    <source>
        <dbReference type="ARBA" id="ARBA00023136"/>
    </source>
</evidence>
<feature type="transmembrane region" description="Helical" evidence="10">
    <location>
        <begin position="190"/>
        <end position="214"/>
    </location>
</feature>
<keyword evidence="3" id="KW-0813">Transport</keyword>
<keyword evidence="7 10" id="KW-0472">Membrane</keyword>
<dbReference type="InParanoid" id="E0W2V1"/>
<evidence type="ECO:0000256" key="3">
    <source>
        <dbReference type="ARBA" id="ARBA00022448"/>
    </source>
</evidence>
<reference evidence="13" key="3">
    <citation type="submission" date="2021-02" db="UniProtKB">
        <authorList>
            <consortium name="EnsemblMetazoa"/>
        </authorList>
    </citation>
    <scope>IDENTIFICATION</scope>
    <source>
        <strain evidence="13">USDA</strain>
    </source>
</reference>
<feature type="transmembrane region" description="Helical" evidence="10">
    <location>
        <begin position="155"/>
        <end position="183"/>
    </location>
</feature>
<dbReference type="GO" id="GO:0016020">
    <property type="term" value="C:membrane"/>
    <property type="evidence" value="ECO:0007669"/>
    <property type="project" value="UniProtKB-SubCell"/>
</dbReference>
<dbReference type="PANTHER" id="PTHR43184:SF12">
    <property type="entry name" value="SUGAR PHOSPHATE EXCHANGER 3"/>
    <property type="match status" value="1"/>
</dbReference>
<evidence type="ECO:0000259" key="11">
    <source>
        <dbReference type="PROSITE" id="PS50850"/>
    </source>
</evidence>
<dbReference type="eggNOG" id="KOG2533">
    <property type="taxonomic scope" value="Eukaryota"/>
</dbReference>
<evidence type="ECO:0000313" key="12">
    <source>
        <dbReference type="EMBL" id="EEB19957.1"/>
    </source>
</evidence>
<evidence type="ECO:0000256" key="1">
    <source>
        <dbReference type="ARBA" id="ARBA00004141"/>
    </source>
</evidence>
<dbReference type="SUPFAM" id="SSF103473">
    <property type="entry name" value="MFS general substrate transporter"/>
    <property type="match status" value="1"/>
</dbReference>
<feature type="transmembrane region" description="Helical" evidence="10">
    <location>
        <begin position="482"/>
        <end position="502"/>
    </location>
</feature>
<evidence type="ECO:0000256" key="6">
    <source>
        <dbReference type="ARBA" id="ARBA00022989"/>
    </source>
</evidence>
<feature type="transmembrane region" description="Helical" evidence="10">
    <location>
        <begin position="358"/>
        <end position="375"/>
    </location>
</feature>
<proteinExistence type="inferred from homology"/>
<dbReference type="Pfam" id="PF07690">
    <property type="entry name" value="MFS_1"/>
    <property type="match status" value="1"/>
</dbReference>
<dbReference type="InterPro" id="IPR020846">
    <property type="entry name" value="MFS_dom"/>
</dbReference>
<dbReference type="EMBL" id="AAZO01007285">
    <property type="status" value="NOT_ANNOTATED_CDS"/>
    <property type="molecule type" value="Genomic_DNA"/>
</dbReference>
<keyword evidence="14" id="KW-1185">Reference proteome</keyword>
<accession>E0W2V1</accession>
<comment type="subcellular location">
    <subcellularLocation>
        <location evidence="1">Membrane</location>
        <topology evidence="1">Multi-pass membrane protein</topology>
    </subcellularLocation>
</comment>
<dbReference type="InterPro" id="IPR011701">
    <property type="entry name" value="MFS"/>
</dbReference>
<dbReference type="EMBL" id="DS235879">
    <property type="protein sequence ID" value="EEB19957.1"/>
    <property type="molecule type" value="Genomic_DNA"/>
</dbReference>
<evidence type="ECO:0000256" key="9">
    <source>
        <dbReference type="ARBA" id="ARBA00042039"/>
    </source>
</evidence>
<sequence>MANTKNLPLGIKLLKIMTRKCQWNLRSKYVWHRGLVLFLTYITYMSYHFTRKPISVVKNVLHPNCSSSSHVLEDNLIFDNSNCSGWAPFDGKDAGKLFGALDSAFLFAYAFTMFASGIVAERVNLRYFLSIGMLFSALFCYLFGLAKTLNIHSMAYFVCVQILMGIFQTTGWPAVVTILGHWFGKGNRGLIFGIWNSHTSIGNIVGTLIAGYYVEKNWGYSFMVPGVLMAVFGVIVFLFLIAHPENIGFSQPETMNRAGINVSNYMSVPQKEDSTSSSTSSDYEDDGQATRILSSVSIPYNRRQAIGFLDALKIPGVVEYSMSLFFSKLVSYTFLYWLPYYISSSTNFGPSLSAELSTLFDVGGIVGAIAAGVVTDATNMSATVCVTMLTLAVPLLFIYELYGSMGKMINIILLVLSGAFVNGPYALITTAVSADLGTHESLQGSSKALATVTAIIDGTGSIGAAVGPLFAGLLSPTGWDRVFYFLMASLVAALALLIRPMAKEIKLRTLRHRSRVTS</sequence>
<feature type="transmembrane region" description="Helical" evidence="10">
    <location>
        <begin position="408"/>
        <end position="428"/>
    </location>
</feature>
<name>E0W2V1_PEDHC</name>
<organism>
    <name type="scientific">Pediculus humanus subsp. corporis</name>
    <name type="common">Body louse</name>
    <dbReference type="NCBI Taxonomy" id="121224"/>
    <lineage>
        <taxon>Eukaryota</taxon>
        <taxon>Metazoa</taxon>
        <taxon>Ecdysozoa</taxon>
        <taxon>Arthropoda</taxon>
        <taxon>Hexapoda</taxon>
        <taxon>Insecta</taxon>
        <taxon>Pterygota</taxon>
        <taxon>Neoptera</taxon>
        <taxon>Paraneoptera</taxon>
        <taxon>Psocodea</taxon>
        <taxon>Troctomorpha</taxon>
        <taxon>Phthiraptera</taxon>
        <taxon>Anoplura</taxon>
        <taxon>Pediculidae</taxon>
        <taxon>Pediculus</taxon>
    </lineage>
</organism>
<protein>
    <recommendedName>
        <fullName evidence="8">Sugar phosphate exchanger 3</fullName>
    </recommendedName>
    <alternativeName>
        <fullName evidence="9">Solute carrier family 37 member 3</fullName>
    </alternativeName>
</protein>
<feature type="domain" description="Major facilitator superfamily (MFS) profile" evidence="11">
    <location>
        <begin position="36"/>
        <end position="506"/>
    </location>
</feature>
<dbReference type="STRING" id="121224.E0W2V1"/>
<evidence type="ECO:0000256" key="2">
    <source>
        <dbReference type="ARBA" id="ARBA00009598"/>
    </source>
</evidence>
<comment type="similarity">
    <text evidence="2">Belongs to the major facilitator superfamily. Organophosphate:Pi antiporter (OPA) (TC 2.A.1.4) family.</text>
</comment>
<reference evidence="12" key="1">
    <citation type="submission" date="2007-04" db="EMBL/GenBank/DDBJ databases">
        <title>Annotation of Pediculus humanus corporis strain USDA.</title>
        <authorList>
            <person name="Kirkness E."/>
            <person name="Hannick L."/>
            <person name="Hass B."/>
            <person name="Bruggner R."/>
            <person name="Lawson D."/>
            <person name="Bidwell S."/>
            <person name="Joardar V."/>
            <person name="Caler E."/>
            <person name="Walenz B."/>
            <person name="Inman J."/>
            <person name="Schobel S."/>
            <person name="Galinsky K."/>
            <person name="Amedeo P."/>
            <person name="Strausberg R."/>
        </authorList>
    </citation>
    <scope>NUCLEOTIDE SEQUENCE</scope>
    <source>
        <strain evidence="12">USDA</strain>
    </source>
</reference>
<dbReference type="AlphaFoldDB" id="E0W2V1"/>
<dbReference type="GeneID" id="8236830"/>